<dbReference type="InterPro" id="IPR016024">
    <property type="entry name" value="ARM-type_fold"/>
</dbReference>
<organism evidence="1 2">
    <name type="scientific">Ruegeria marisflavi</name>
    <dbReference type="NCBI Taxonomy" id="2984152"/>
    <lineage>
        <taxon>Bacteria</taxon>
        <taxon>Pseudomonadati</taxon>
        <taxon>Pseudomonadota</taxon>
        <taxon>Alphaproteobacteria</taxon>
        <taxon>Rhodobacterales</taxon>
        <taxon>Roseobacteraceae</taxon>
        <taxon>Ruegeria</taxon>
    </lineage>
</organism>
<gene>
    <name evidence="1" type="ORF">OEZ49_20020</name>
</gene>
<proteinExistence type="predicted"/>
<dbReference type="RefSeq" id="WP_263389946.1">
    <property type="nucleotide sequence ID" value="NZ_JAOVQN010000027.1"/>
</dbReference>
<evidence type="ECO:0000313" key="1">
    <source>
        <dbReference type="EMBL" id="MCU9840059.1"/>
    </source>
</evidence>
<reference evidence="1 2" key="1">
    <citation type="submission" date="2022-10" db="EMBL/GenBank/DDBJ databases">
        <title>Ruegeria sp. nov., isolated from ocean surface water.</title>
        <authorList>
            <person name="He W."/>
            <person name="Wang L."/>
            <person name="Zhang D.-F."/>
        </authorList>
    </citation>
    <scope>NUCLEOTIDE SEQUENCE [LARGE SCALE GENOMIC DNA]</scope>
    <source>
        <strain evidence="1 2">WL0004</strain>
    </source>
</reference>
<dbReference type="EMBL" id="JAOVQN010000027">
    <property type="protein sequence ID" value="MCU9840059.1"/>
    <property type="molecule type" value="Genomic_DNA"/>
</dbReference>
<evidence type="ECO:0000313" key="2">
    <source>
        <dbReference type="Proteomes" id="UP001321014"/>
    </source>
</evidence>
<name>A0ABT2WVY1_9RHOB</name>
<dbReference type="Gene3D" id="1.25.10.10">
    <property type="entry name" value="Leucine-rich Repeat Variant"/>
    <property type="match status" value="1"/>
</dbReference>
<dbReference type="SUPFAM" id="SSF48371">
    <property type="entry name" value="ARM repeat"/>
    <property type="match status" value="1"/>
</dbReference>
<sequence length="351" mass="38343">MEGRIVQDVVRAHAEGVAFCWAQFSLAFQADPVDQVAIDRLRTETEAHLDGLRIAGTAAWPILIDQLETYEERGEVFAAAILAFEQSNERRLLQVLSLAATEEGRAGLRGAIAWVEPELTAPYVRKWLDSSSPALRWLAVAAFADLKADPGTWLERLLSDPDDKVRALTCTAAAKARRDDMVPRLRELLETSGAEVELAAAIGLLELGHPPDDTLTTPLRRAVLVDPGNVDLMRKLVSVSPPEDIRAWFALLLKSNETAPVAIRGAGMLGDRSIGPWLARQMRSADLCPAAGAAFLELFPEAWEIWDDLTSVEPADHGPEFVAAFEDETMGAFPVADRVTQFLSRIAGTVD</sequence>
<dbReference type="Proteomes" id="UP001321014">
    <property type="component" value="Unassembled WGS sequence"/>
</dbReference>
<protein>
    <submittedName>
        <fullName evidence="1">HEAT repeat domain-containing protein</fullName>
    </submittedName>
</protein>
<dbReference type="InterPro" id="IPR011989">
    <property type="entry name" value="ARM-like"/>
</dbReference>
<keyword evidence="2" id="KW-1185">Reference proteome</keyword>
<dbReference type="Pfam" id="PF13646">
    <property type="entry name" value="HEAT_2"/>
    <property type="match status" value="1"/>
</dbReference>
<comment type="caution">
    <text evidence="1">The sequence shown here is derived from an EMBL/GenBank/DDBJ whole genome shotgun (WGS) entry which is preliminary data.</text>
</comment>
<accession>A0ABT2WVY1</accession>